<dbReference type="InterPro" id="IPR036770">
    <property type="entry name" value="Ankyrin_rpt-contain_sf"/>
</dbReference>
<comment type="caution">
    <text evidence="5">The sequence shown here is derived from an EMBL/GenBank/DDBJ whole genome shotgun (WGS) entry which is preliminary data.</text>
</comment>
<dbReference type="SUPFAM" id="SSF48403">
    <property type="entry name" value="Ankyrin repeat"/>
    <property type="match status" value="1"/>
</dbReference>
<protein>
    <submittedName>
        <fullName evidence="5">Ankyrin repeat domain-containing protein</fullName>
    </submittedName>
</protein>
<keyword evidence="6" id="KW-1185">Reference proteome</keyword>
<evidence type="ECO:0000256" key="3">
    <source>
        <dbReference type="PROSITE-ProRule" id="PRU00023"/>
    </source>
</evidence>
<sequence length="150" mass="15241">MTERQRDTAPGGAGSAGGPPAAACEIDPELLELAARVFDFARGGETDTLAAYVDAGVPVNLSNDSGDTLVMLAAYHGHAGTVAALLQRGADPDRLNDRGQSPLAGAVFKGEADVVRALLDGGADPEAGQPTAVETARMFGAEELLTLRGP</sequence>
<name>A0ABP4FRI3_9PSEU</name>
<feature type="repeat" description="ANK" evidence="3">
    <location>
        <begin position="65"/>
        <end position="97"/>
    </location>
</feature>
<reference evidence="6" key="1">
    <citation type="journal article" date="2019" name="Int. J. Syst. Evol. Microbiol.">
        <title>The Global Catalogue of Microorganisms (GCM) 10K type strain sequencing project: providing services to taxonomists for standard genome sequencing and annotation.</title>
        <authorList>
            <consortium name="The Broad Institute Genomics Platform"/>
            <consortium name="The Broad Institute Genome Sequencing Center for Infectious Disease"/>
            <person name="Wu L."/>
            <person name="Ma J."/>
        </authorList>
    </citation>
    <scope>NUCLEOTIDE SEQUENCE [LARGE SCALE GENOMIC DNA]</scope>
    <source>
        <strain evidence="6">JCM 13022</strain>
    </source>
</reference>
<evidence type="ECO:0000256" key="4">
    <source>
        <dbReference type="SAM" id="MobiDB-lite"/>
    </source>
</evidence>
<dbReference type="SMART" id="SM00248">
    <property type="entry name" value="ANK"/>
    <property type="match status" value="2"/>
</dbReference>
<gene>
    <name evidence="5" type="ORF">GCM10009675_05590</name>
</gene>
<dbReference type="PANTHER" id="PTHR24171">
    <property type="entry name" value="ANKYRIN REPEAT DOMAIN-CONTAINING PROTEIN 39-RELATED"/>
    <property type="match status" value="1"/>
</dbReference>
<evidence type="ECO:0000256" key="1">
    <source>
        <dbReference type="ARBA" id="ARBA00022737"/>
    </source>
</evidence>
<dbReference type="Proteomes" id="UP001500467">
    <property type="component" value="Unassembled WGS sequence"/>
</dbReference>
<keyword evidence="2 3" id="KW-0040">ANK repeat</keyword>
<organism evidence="5 6">
    <name type="scientific">Prauserella alba</name>
    <dbReference type="NCBI Taxonomy" id="176898"/>
    <lineage>
        <taxon>Bacteria</taxon>
        <taxon>Bacillati</taxon>
        <taxon>Actinomycetota</taxon>
        <taxon>Actinomycetes</taxon>
        <taxon>Pseudonocardiales</taxon>
        <taxon>Pseudonocardiaceae</taxon>
        <taxon>Prauserella</taxon>
    </lineage>
</organism>
<keyword evidence="1" id="KW-0677">Repeat</keyword>
<feature type="repeat" description="ANK" evidence="3">
    <location>
        <begin position="98"/>
        <end position="130"/>
    </location>
</feature>
<proteinExistence type="predicted"/>
<dbReference type="InterPro" id="IPR002110">
    <property type="entry name" value="Ankyrin_rpt"/>
</dbReference>
<dbReference type="RefSeq" id="WP_253854132.1">
    <property type="nucleotide sequence ID" value="NZ_BAAALM010000002.1"/>
</dbReference>
<dbReference type="Gene3D" id="1.25.40.20">
    <property type="entry name" value="Ankyrin repeat-containing domain"/>
    <property type="match status" value="1"/>
</dbReference>
<evidence type="ECO:0000313" key="5">
    <source>
        <dbReference type="EMBL" id="GAA1193769.1"/>
    </source>
</evidence>
<evidence type="ECO:0000313" key="6">
    <source>
        <dbReference type="Proteomes" id="UP001500467"/>
    </source>
</evidence>
<dbReference type="PROSITE" id="PS50088">
    <property type="entry name" value="ANK_REPEAT"/>
    <property type="match status" value="2"/>
</dbReference>
<dbReference type="EMBL" id="BAAALM010000002">
    <property type="protein sequence ID" value="GAA1193769.1"/>
    <property type="molecule type" value="Genomic_DNA"/>
</dbReference>
<dbReference type="Pfam" id="PF12796">
    <property type="entry name" value="Ank_2"/>
    <property type="match status" value="1"/>
</dbReference>
<accession>A0ABP4FRI3</accession>
<evidence type="ECO:0000256" key="2">
    <source>
        <dbReference type="ARBA" id="ARBA00023043"/>
    </source>
</evidence>
<feature type="region of interest" description="Disordered" evidence="4">
    <location>
        <begin position="1"/>
        <end position="22"/>
    </location>
</feature>
<dbReference type="PROSITE" id="PS50297">
    <property type="entry name" value="ANK_REP_REGION"/>
    <property type="match status" value="2"/>
</dbReference>